<feature type="compositionally biased region" description="Polar residues" evidence="1">
    <location>
        <begin position="251"/>
        <end position="260"/>
    </location>
</feature>
<dbReference type="Proteomes" id="UP000463337">
    <property type="component" value="Unassembled WGS sequence"/>
</dbReference>
<feature type="compositionally biased region" description="Basic and acidic residues" evidence="1">
    <location>
        <begin position="163"/>
        <end position="172"/>
    </location>
</feature>
<dbReference type="AlphaFoldDB" id="A0A5Q8BF00"/>
<dbReference type="EMBL" id="WKLT01000006">
    <property type="protein sequence ID" value="MRY57933.1"/>
    <property type="molecule type" value="Genomic_DNA"/>
</dbReference>
<sequence>MPRIRTIVPEFWEDERFSNVSLPACLLYIGMKNFADDSGVILANETIIKSKVFPAREDIRKQQVSGWLQELIENSILVPFTFENKSYYVMDFSSERIDKPQKSKIPAEVIENVLSGKNRSNPGTFENIPEQSGTIENPPAGKESKGEDWKGEEGYTRVGTRNPDPEPEKPKNENFEKFKQWIAANAPSVAKLKEPFTEEQFERIKRDFPLQLIQDTLVSMHNYRELLKKYVSANLTFRKWAKRDLEKYQNGQATSNTASGQHRPDNRSLAGRTNAENNRASLEHLRSLADAILQSPTPENGK</sequence>
<evidence type="ECO:0000256" key="1">
    <source>
        <dbReference type="SAM" id="MobiDB-lite"/>
    </source>
</evidence>
<feature type="compositionally biased region" description="Basic and acidic residues" evidence="1">
    <location>
        <begin position="142"/>
        <end position="155"/>
    </location>
</feature>
<feature type="region of interest" description="Disordered" evidence="1">
    <location>
        <begin position="116"/>
        <end position="172"/>
    </location>
</feature>
<feature type="region of interest" description="Disordered" evidence="1">
    <location>
        <begin position="251"/>
        <end position="281"/>
    </location>
</feature>
<gene>
    <name evidence="2" type="ORF">GKD59_08420</name>
</gene>
<proteinExistence type="predicted"/>
<dbReference type="RefSeq" id="WP_122246659.1">
    <property type="nucleotide sequence ID" value="NZ_DAWEQS010000238.1"/>
</dbReference>
<evidence type="ECO:0000313" key="3">
    <source>
        <dbReference type="Proteomes" id="UP000463337"/>
    </source>
</evidence>
<comment type="caution">
    <text evidence="2">The sequence shown here is derived from an EMBL/GenBank/DDBJ whole genome shotgun (WGS) entry which is preliminary data.</text>
</comment>
<protein>
    <submittedName>
        <fullName evidence="2">Uncharacterized protein</fullName>
    </submittedName>
</protein>
<evidence type="ECO:0000313" key="2">
    <source>
        <dbReference type="EMBL" id="MRY57933.1"/>
    </source>
</evidence>
<accession>A0A5Q8BF00</accession>
<name>A0A5Q8BF00_PARDI</name>
<reference evidence="2 3" key="1">
    <citation type="journal article" date="2019" name="Nat. Med.">
        <title>A library of human gut bacterial isolates paired with longitudinal multiomics data enables mechanistic microbiome research.</title>
        <authorList>
            <person name="Poyet M."/>
            <person name="Groussin M."/>
            <person name="Gibbons S.M."/>
            <person name="Avila-Pacheco J."/>
            <person name="Jiang X."/>
            <person name="Kearney S.M."/>
            <person name="Perrotta A.R."/>
            <person name="Berdy B."/>
            <person name="Zhao S."/>
            <person name="Lieberman T.D."/>
            <person name="Swanson P.K."/>
            <person name="Smith M."/>
            <person name="Roesemann S."/>
            <person name="Alexander J.E."/>
            <person name="Rich S.A."/>
            <person name="Livny J."/>
            <person name="Vlamakis H."/>
            <person name="Clish C."/>
            <person name="Bullock K."/>
            <person name="Deik A."/>
            <person name="Scott J."/>
            <person name="Pierce K.A."/>
            <person name="Xavier R.J."/>
            <person name="Alm E.J."/>
        </authorList>
    </citation>
    <scope>NUCLEOTIDE SEQUENCE [LARGE SCALE GENOMIC DNA]</scope>
    <source>
        <strain evidence="2 3">BIOML-A41</strain>
    </source>
</reference>
<feature type="compositionally biased region" description="Polar residues" evidence="1">
    <location>
        <begin position="116"/>
        <end position="135"/>
    </location>
</feature>
<organism evidence="2 3">
    <name type="scientific">Parabacteroides distasonis</name>
    <dbReference type="NCBI Taxonomy" id="823"/>
    <lineage>
        <taxon>Bacteria</taxon>
        <taxon>Pseudomonadati</taxon>
        <taxon>Bacteroidota</taxon>
        <taxon>Bacteroidia</taxon>
        <taxon>Bacteroidales</taxon>
        <taxon>Tannerellaceae</taxon>
        <taxon>Parabacteroides</taxon>
    </lineage>
</organism>